<protein>
    <submittedName>
        <fullName evidence="16">TonB-dependent receptor</fullName>
    </submittedName>
</protein>
<evidence type="ECO:0000259" key="15">
    <source>
        <dbReference type="Pfam" id="PF07715"/>
    </source>
</evidence>
<evidence type="ECO:0000256" key="13">
    <source>
        <dbReference type="SAM" id="SignalP"/>
    </source>
</evidence>
<dbReference type="PANTHER" id="PTHR32552:SF81">
    <property type="entry name" value="TONB-DEPENDENT OUTER MEMBRANE RECEPTOR"/>
    <property type="match status" value="1"/>
</dbReference>
<evidence type="ECO:0000256" key="12">
    <source>
        <dbReference type="RuleBase" id="RU003357"/>
    </source>
</evidence>
<dbReference type="SUPFAM" id="SSF56935">
    <property type="entry name" value="Porins"/>
    <property type="match status" value="1"/>
</dbReference>
<evidence type="ECO:0000256" key="10">
    <source>
        <dbReference type="ARBA" id="ARBA00023237"/>
    </source>
</evidence>
<keyword evidence="13" id="KW-0732">Signal</keyword>
<reference evidence="16" key="1">
    <citation type="submission" date="2022-03" db="EMBL/GenBank/DDBJ databases">
        <title>Identification of a novel bacterium isolated from mangrove sediments.</title>
        <authorList>
            <person name="Pan X."/>
        </authorList>
    </citation>
    <scope>NUCLEOTIDE SEQUENCE</scope>
    <source>
        <strain evidence="16">B2580</strain>
    </source>
</reference>
<accession>A0ABT0B598</accession>
<keyword evidence="4" id="KW-0410">Iron transport</keyword>
<keyword evidence="7" id="KW-0406">Ion transport</keyword>
<keyword evidence="17" id="KW-1185">Reference proteome</keyword>
<evidence type="ECO:0000256" key="4">
    <source>
        <dbReference type="ARBA" id="ARBA00022496"/>
    </source>
</evidence>
<keyword evidence="6" id="KW-0408">Iron</keyword>
<dbReference type="InterPro" id="IPR036942">
    <property type="entry name" value="Beta-barrel_TonB_sf"/>
</dbReference>
<proteinExistence type="inferred from homology"/>
<dbReference type="PROSITE" id="PS52016">
    <property type="entry name" value="TONB_DEPENDENT_REC_3"/>
    <property type="match status" value="1"/>
</dbReference>
<dbReference type="Gene3D" id="2.40.170.20">
    <property type="entry name" value="TonB-dependent receptor, beta-barrel domain"/>
    <property type="match status" value="3"/>
</dbReference>
<evidence type="ECO:0000256" key="1">
    <source>
        <dbReference type="ARBA" id="ARBA00004571"/>
    </source>
</evidence>
<comment type="similarity">
    <text evidence="11 12">Belongs to the TonB-dependent receptor family.</text>
</comment>
<comment type="subcellular location">
    <subcellularLocation>
        <location evidence="1 11">Cell outer membrane</location>
        <topology evidence="1 11">Multi-pass membrane protein</topology>
    </subcellularLocation>
</comment>
<dbReference type="Proteomes" id="UP001162880">
    <property type="component" value="Unassembled WGS sequence"/>
</dbReference>
<evidence type="ECO:0000313" key="16">
    <source>
        <dbReference type="EMBL" id="MCJ2180212.1"/>
    </source>
</evidence>
<keyword evidence="8 12" id="KW-0798">TonB box</keyword>
<keyword evidence="5 11" id="KW-0812">Transmembrane</keyword>
<evidence type="ECO:0000256" key="3">
    <source>
        <dbReference type="ARBA" id="ARBA00022452"/>
    </source>
</evidence>
<evidence type="ECO:0000256" key="5">
    <source>
        <dbReference type="ARBA" id="ARBA00022692"/>
    </source>
</evidence>
<keyword evidence="10 11" id="KW-0998">Cell outer membrane</keyword>
<name>A0ABT0B598_9SPHN</name>
<evidence type="ECO:0000256" key="11">
    <source>
        <dbReference type="PROSITE-ProRule" id="PRU01360"/>
    </source>
</evidence>
<evidence type="ECO:0000256" key="2">
    <source>
        <dbReference type="ARBA" id="ARBA00022448"/>
    </source>
</evidence>
<feature type="domain" description="TonB-dependent receptor-like beta-barrel" evidence="14">
    <location>
        <begin position="287"/>
        <end position="880"/>
    </location>
</feature>
<evidence type="ECO:0000256" key="6">
    <source>
        <dbReference type="ARBA" id="ARBA00023004"/>
    </source>
</evidence>
<dbReference type="Pfam" id="PF07715">
    <property type="entry name" value="Plug"/>
    <property type="match status" value="1"/>
</dbReference>
<comment type="caution">
    <text evidence="16">The sequence shown here is derived from an EMBL/GenBank/DDBJ whole genome shotgun (WGS) entry which is preliminary data.</text>
</comment>
<feature type="chain" id="PRO_5047135277" evidence="13">
    <location>
        <begin position="26"/>
        <end position="943"/>
    </location>
</feature>
<evidence type="ECO:0000256" key="8">
    <source>
        <dbReference type="ARBA" id="ARBA00023077"/>
    </source>
</evidence>
<dbReference type="InterPro" id="IPR039426">
    <property type="entry name" value="TonB-dep_rcpt-like"/>
</dbReference>
<feature type="domain" description="TonB-dependent receptor plug" evidence="15">
    <location>
        <begin position="48"/>
        <end position="161"/>
    </location>
</feature>
<feature type="signal peptide" evidence="13">
    <location>
        <begin position="1"/>
        <end position="25"/>
    </location>
</feature>
<dbReference type="Pfam" id="PF00593">
    <property type="entry name" value="TonB_dep_Rec_b-barrel"/>
    <property type="match status" value="1"/>
</dbReference>
<dbReference type="PANTHER" id="PTHR32552">
    <property type="entry name" value="FERRICHROME IRON RECEPTOR-RELATED"/>
    <property type="match status" value="1"/>
</dbReference>
<evidence type="ECO:0000256" key="9">
    <source>
        <dbReference type="ARBA" id="ARBA00023136"/>
    </source>
</evidence>
<evidence type="ECO:0000313" key="17">
    <source>
        <dbReference type="Proteomes" id="UP001162880"/>
    </source>
</evidence>
<evidence type="ECO:0000259" key="14">
    <source>
        <dbReference type="Pfam" id="PF00593"/>
    </source>
</evidence>
<organism evidence="16 17">
    <name type="scientific">Novosphingobium album</name>
    <name type="common">ex Hu et al. 2023</name>
    <dbReference type="NCBI Taxonomy" id="2930093"/>
    <lineage>
        <taxon>Bacteria</taxon>
        <taxon>Pseudomonadati</taxon>
        <taxon>Pseudomonadota</taxon>
        <taxon>Alphaproteobacteria</taxon>
        <taxon>Sphingomonadales</taxon>
        <taxon>Sphingomonadaceae</taxon>
        <taxon>Novosphingobium</taxon>
    </lineage>
</organism>
<dbReference type="RefSeq" id="WP_243995624.1">
    <property type="nucleotide sequence ID" value="NZ_JALHLE010000029.1"/>
</dbReference>
<dbReference type="EMBL" id="JALHLE010000029">
    <property type="protein sequence ID" value="MCJ2180212.1"/>
    <property type="molecule type" value="Genomic_DNA"/>
</dbReference>
<dbReference type="InterPro" id="IPR012910">
    <property type="entry name" value="Plug_dom"/>
</dbReference>
<evidence type="ECO:0000256" key="7">
    <source>
        <dbReference type="ARBA" id="ARBA00023065"/>
    </source>
</evidence>
<sequence>MRNIFNKTLLFTTSLAGIFPFSAFAATDQEAANPADIIVTARRVEERLQDVPISISVMSQEQLSTRNITSGIDIAKYTPSLSANGEFGTDNTTFAIRGFVQDIGTAPSVGTYFADVVAPRGGGVGIPFGDGASAGYFFDLQNMQVLKGPQGTLQGRNTTGGSVLFVPKKPTSELEGYVEGSIGDYGMRRLEAVINIPVGETFRMRLGMDRMKRNGFLINDSGIGPKDFNDVDYTTIRASFVADLTPDLENYTIVSFTDSDTNGSAQKIVGVGSGLYGDPSLDLNPFNLLAYNQLQENHGKGFYHVDQDMANPRSHTRQWQIINTTTWLASDSLTIKNIASYAEFTHDIFSPLFSTNFKTASLAGYAGLYYNVINQGSLGGALPPFAAADAMFGISGFANSLNGIPVGMYSLSSAAGLHSADQSTFTEELQFQGRSANSRLKWQAGLYYESSKPLSLVGQQTKIGSNCTDLATYQCSDPYGAVMSYVNDVFNQYLILGGYPPAFPAGTIGAANYTVARQSFRDIGLYGQASYELSDKLTVTGGFRYTWDKQTVDATLITNNFVTNSYDYGAYGAYSLPQLWGFFGPPDNTYYPTPLNGVVPTGVQDRTPRCTMLTTASTPVAGLYSPYPGCSVQLTQKSHAPTWMIDLEYKPIDSIMLYAKYARGYRAGGIKHDAPTAMVFFKPEKVDTYEVGVKSSFRGAISGVFNATAYYNNFSNQQLLVGLNAPPGSGLSPTGAPYNAGKSRIWGIEADTTLNLFQGFSVSASYAYLNTTIRQITLPTAQDASPYIVSPNLSAGDELALAPKNKYSVSANYTLPLSEGVGKITLGTTFTHTDSMRSNYADRQFPGGVYVDGPNGPVISNVDLGIIPATDLLDLNVSWSSVAGSPIDLAFFMTNVTGEHYITYTPGLLQHNALDPSGATSSGVETANIGAPRMWGVRARVNF</sequence>
<gene>
    <name evidence="16" type="ORF">MTR64_16695</name>
</gene>
<dbReference type="InterPro" id="IPR000531">
    <property type="entry name" value="Beta-barrel_TonB"/>
</dbReference>
<keyword evidence="9 11" id="KW-0472">Membrane</keyword>
<keyword evidence="2 11" id="KW-0813">Transport</keyword>
<keyword evidence="16" id="KW-0675">Receptor</keyword>
<keyword evidence="3 11" id="KW-1134">Transmembrane beta strand</keyword>